<dbReference type="PANTHER" id="PTHR13555">
    <property type="entry name" value="C2H2 ZINC FINGER CGI-62-RELATED"/>
    <property type="match status" value="1"/>
</dbReference>
<dbReference type="Pfam" id="PF13913">
    <property type="entry name" value="zf-C2HC_2"/>
    <property type="match status" value="2"/>
</dbReference>
<feature type="region of interest" description="Disordered" evidence="1">
    <location>
        <begin position="523"/>
        <end position="542"/>
    </location>
</feature>
<evidence type="ECO:0000313" key="2">
    <source>
        <dbReference type="Proteomes" id="UP000887562"/>
    </source>
</evidence>
<evidence type="ECO:0000313" key="3">
    <source>
        <dbReference type="WBParaSite" id="maker-E.canG7_contigs_6023-snap-gene-0.18-mRNA-1"/>
    </source>
</evidence>
<organism evidence="2 3">
    <name type="scientific">Echinococcus canadensis</name>
    <dbReference type="NCBI Taxonomy" id="519352"/>
    <lineage>
        <taxon>Eukaryota</taxon>
        <taxon>Metazoa</taxon>
        <taxon>Spiralia</taxon>
        <taxon>Lophotrochozoa</taxon>
        <taxon>Platyhelminthes</taxon>
        <taxon>Cestoda</taxon>
        <taxon>Eucestoda</taxon>
        <taxon>Cyclophyllidea</taxon>
        <taxon>Taeniidae</taxon>
        <taxon>Echinococcus</taxon>
        <taxon>Echinococcus canadensis group</taxon>
    </lineage>
</organism>
<feature type="compositionally biased region" description="Polar residues" evidence="1">
    <location>
        <begin position="576"/>
        <end position="589"/>
    </location>
</feature>
<feature type="compositionally biased region" description="Basic residues" evidence="1">
    <location>
        <begin position="557"/>
        <end position="566"/>
    </location>
</feature>
<protein>
    <submittedName>
        <fullName evidence="3">Protein FAM164A</fullName>
    </submittedName>
</protein>
<name>A0A915EWZ2_9CEST</name>
<dbReference type="AlphaFoldDB" id="A0A915EWZ2"/>
<proteinExistence type="predicted"/>
<dbReference type="WBParaSite" id="maker-E.canG7_contigs_6023-snap-gene-0.18-mRNA-1">
    <property type="protein sequence ID" value="maker-E.canG7_contigs_6023-snap-gene-0.18-mRNA-1"/>
    <property type="gene ID" value="EcG7_06720"/>
</dbReference>
<feature type="compositionally biased region" description="Polar residues" evidence="1">
    <location>
        <begin position="531"/>
        <end position="542"/>
    </location>
</feature>
<dbReference type="InterPro" id="IPR026319">
    <property type="entry name" value="ZC2HC1A/B-like"/>
</dbReference>
<feature type="region of interest" description="Disordered" evidence="1">
    <location>
        <begin position="433"/>
        <end position="455"/>
    </location>
</feature>
<evidence type="ECO:0000256" key="1">
    <source>
        <dbReference type="SAM" id="MobiDB-lite"/>
    </source>
</evidence>
<reference evidence="3" key="1">
    <citation type="submission" date="2022-11" db="UniProtKB">
        <authorList>
            <consortium name="WormBaseParasite"/>
        </authorList>
    </citation>
    <scope>IDENTIFICATION</scope>
</reference>
<feature type="compositionally biased region" description="Gly residues" evidence="1">
    <location>
        <begin position="403"/>
        <end position="413"/>
    </location>
</feature>
<feature type="compositionally biased region" description="Basic residues" evidence="1">
    <location>
        <begin position="438"/>
        <end position="449"/>
    </location>
</feature>
<dbReference type="Proteomes" id="UP000887562">
    <property type="component" value="Unplaced"/>
</dbReference>
<accession>A0A915EWZ2</accession>
<feature type="region of interest" description="Disordered" evidence="1">
    <location>
        <begin position="557"/>
        <end position="597"/>
    </location>
</feature>
<feature type="compositionally biased region" description="Polar residues" evidence="1">
    <location>
        <begin position="343"/>
        <end position="361"/>
    </location>
</feature>
<sequence>MCLAYEISPDRLNLEKCQYCNRRFFSQSLFFVKHSVLQQKHLAACEREWMRENFANDKKAGNASSPKIKEHVTGYDIKVKTFADMLALGAERRMRWRMRHEEFIHTIKTAKANTQREHDGFPGVVEPLSPEVAQAGLTQCECCGRRFNDAAFMKHKDQCKAKQASVQSDQTEEQKEAKLRFLKRMKYNLKLTGKMKTEGKLEEEKGVGEPLKTDSEEMVSSAANEAPISPQESDLLNKLATKLCHNVDFSKTLSSDLLQANVFNKLVQRNLSALLANAPLQITTSLPFFSASSLESTSAAPSAVIDTEKSPAILRSKQQYEKLVQPQPSNSGTAERVDAVTVQRKTSTPSAPANTVSSSHRTGSHRPIKPPPTVVNNFMNDMNGEDTSRREYTEREERVTESGGFGGASGCGKGKCEKPEVMVMLENSEQLNKSYPHNQKHGMRRRGSHKISDGDQNSRVVFYKFNSTSTDISQDQKTSQKKYPLHLKIPHQTDGEGNATTVMVREGGVSSLPSRMAVQEIEAAGVPPYQRTPSARSSGHSDVAYDSQSLVLRNYHKSGHHHHRRKNPEPVGTPRSRGSSQSHYSQGNCGSDDGSKNTSRYCPQCGKKFPSKARFCSSCGAMRKSKVATVDSTSISASHRLTHALSGRDIGCN</sequence>
<feature type="region of interest" description="Disordered" evidence="1">
    <location>
        <begin position="321"/>
        <end position="413"/>
    </location>
</feature>
<feature type="compositionally biased region" description="Basic and acidic residues" evidence="1">
    <location>
        <begin position="386"/>
        <end position="400"/>
    </location>
</feature>
<keyword evidence="2" id="KW-1185">Reference proteome</keyword>